<evidence type="ECO:0000313" key="2">
    <source>
        <dbReference type="Proteomes" id="UP001060085"/>
    </source>
</evidence>
<gene>
    <name evidence="1" type="ORF">M9H77_22185</name>
</gene>
<sequence>MGLIGRQILGQTDKASTRPENNGKVCYKNVLIMDLDIRIWIQSFYNGVLFGVRQLIDASVGESTDHKIPQLGHQIPHRPLSFQSSGPPPPLPYEICPQSHPPPTKRNFQELMVKFVLKYASGRSEDHKRSQDRTLPATGYLYRQRKSRRQEDFVGRTLPRTVGLNLLSALIDTSTGRSIDHRTPQQVTKLMKYLYMRRESHKEGKRKAKEEAQERWMANCLQIEGLINEIDGVPYCPFVCPESIWEKYDMEKHEPECSAIDSWGTYKVCPEVTPDSPQGGRPTTEHDAVSTKTDWVKPSTVLCPSSIRSAL</sequence>
<organism evidence="1 2">
    <name type="scientific">Catharanthus roseus</name>
    <name type="common">Madagascar periwinkle</name>
    <name type="synonym">Vinca rosea</name>
    <dbReference type="NCBI Taxonomy" id="4058"/>
    <lineage>
        <taxon>Eukaryota</taxon>
        <taxon>Viridiplantae</taxon>
        <taxon>Streptophyta</taxon>
        <taxon>Embryophyta</taxon>
        <taxon>Tracheophyta</taxon>
        <taxon>Spermatophyta</taxon>
        <taxon>Magnoliopsida</taxon>
        <taxon>eudicotyledons</taxon>
        <taxon>Gunneridae</taxon>
        <taxon>Pentapetalae</taxon>
        <taxon>asterids</taxon>
        <taxon>lamiids</taxon>
        <taxon>Gentianales</taxon>
        <taxon>Apocynaceae</taxon>
        <taxon>Rauvolfioideae</taxon>
        <taxon>Vinceae</taxon>
        <taxon>Catharanthinae</taxon>
        <taxon>Catharanthus</taxon>
    </lineage>
</organism>
<keyword evidence="2" id="KW-1185">Reference proteome</keyword>
<dbReference type="EMBL" id="CM044705">
    <property type="protein sequence ID" value="KAI5662862.1"/>
    <property type="molecule type" value="Genomic_DNA"/>
</dbReference>
<evidence type="ECO:0000313" key="1">
    <source>
        <dbReference type="EMBL" id="KAI5662862.1"/>
    </source>
</evidence>
<protein>
    <submittedName>
        <fullName evidence="1">Uncharacterized protein</fullName>
    </submittedName>
</protein>
<reference evidence="2" key="1">
    <citation type="journal article" date="2023" name="Nat. Plants">
        <title>Single-cell RNA sequencing provides a high-resolution roadmap for understanding the multicellular compartmentation of specialized metabolism.</title>
        <authorList>
            <person name="Sun S."/>
            <person name="Shen X."/>
            <person name="Li Y."/>
            <person name="Li Y."/>
            <person name="Wang S."/>
            <person name="Li R."/>
            <person name="Zhang H."/>
            <person name="Shen G."/>
            <person name="Guo B."/>
            <person name="Wei J."/>
            <person name="Xu J."/>
            <person name="St-Pierre B."/>
            <person name="Chen S."/>
            <person name="Sun C."/>
        </authorList>
    </citation>
    <scope>NUCLEOTIDE SEQUENCE [LARGE SCALE GENOMIC DNA]</scope>
</reference>
<proteinExistence type="predicted"/>
<name>A0ACC0APD6_CATRO</name>
<dbReference type="Proteomes" id="UP001060085">
    <property type="component" value="Linkage Group LG05"/>
</dbReference>
<accession>A0ACC0APD6</accession>
<comment type="caution">
    <text evidence="1">The sequence shown here is derived from an EMBL/GenBank/DDBJ whole genome shotgun (WGS) entry which is preliminary data.</text>
</comment>